<protein>
    <submittedName>
        <fullName evidence="2">QueT transporter family protein</fullName>
    </submittedName>
</protein>
<dbReference type="PANTHER" id="PTHR40044:SF1">
    <property type="entry name" value="INTEGRAL MEMBRANE PROTEIN"/>
    <property type="match status" value="1"/>
</dbReference>
<dbReference type="PANTHER" id="PTHR40044">
    <property type="entry name" value="INTEGRAL MEMBRANE PROTEIN-RELATED"/>
    <property type="match status" value="1"/>
</dbReference>
<dbReference type="InterPro" id="IPR010387">
    <property type="entry name" value="QueT"/>
</dbReference>
<evidence type="ECO:0000313" key="3">
    <source>
        <dbReference type="Proteomes" id="UP000481852"/>
    </source>
</evidence>
<dbReference type="Pfam" id="PF06177">
    <property type="entry name" value="QueT"/>
    <property type="match status" value="1"/>
</dbReference>
<accession>A0A6L5X6G0</accession>
<evidence type="ECO:0000313" key="2">
    <source>
        <dbReference type="EMBL" id="MSS14983.1"/>
    </source>
</evidence>
<evidence type="ECO:0000256" key="1">
    <source>
        <dbReference type="SAM" id="Phobius"/>
    </source>
</evidence>
<comment type="caution">
    <text evidence="2">The sequence shown here is derived from an EMBL/GenBank/DDBJ whole genome shotgun (WGS) entry which is preliminary data.</text>
</comment>
<feature type="transmembrane region" description="Helical" evidence="1">
    <location>
        <begin position="112"/>
        <end position="133"/>
    </location>
</feature>
<dbReference type="Proteomes" id="UP000481852">
    <property type="component" value="Unassembled WGS sequence"/>
</dbReference>
<dbReference type="PIRSF" id="PIRSF031501">
    <property type="entry name" value="QueT"/>
    <property type="match status" value="1"/>
</dbReference>
<dbReference type="EMBL" id="VULZ01000007">
    <property type="protein sequence ID" value="MSS14983.1"/>
    <property type="molecule type" value="Genomic_DNA"/>
</dbReference>
<proteinExistence type="predicted"/>
<dbReference type="RefSeq" id="WP_154525365.1">
    <property type="nucleotide sequence ID" value="NZ_JAXFDQ010000015.1"/>
</dbReference>
<feature type="transmembrane region" description="Helical" evidence="1">
    <location>
        <begin position="41"/>
        <end position="66"/>
    </location>
</feature>
<feature type="transmembrane region" description="Helical" evidence="1">
    <location>
        <begin position="72"/>
        <end position="91"/>
    </location>
</feature>
<keyword evidence="3" id="KW-1185">Reference proteome</keyword>
<organism evidence="2 3">
    <name type="scientific">Porcincola intestinalis</name>
    <dbReference type="NCBI Taxonomy" id="2606632"/>
    <lineage>
        <taxon>Bacteria</taxon>
        <taxon>Bacillati</taxon>
        <taxon>Bacillota</taxon>
        <taxon>Clostridia</taxon>
        <taxon>Lachnospirales</taxon>
        <taxon>Lachnospiraceae</taxon>
        <taxon>Porcincola</taxon>
    </lineage>
</organism>
<feature type="transmembrane region" description="Helical" evidence="1">
    <location>
        <begin position="139"/>
        <end position="165"/>
    </location>
</feature>
<keyword evidence="1" id="KW-0812">Transmembrane</keyword>
<gene>
    <name evidence="2" type="ORF">FYJ35_07985</name>
</gene>
<feature type="transmembrane region" description="Helical" evidence="1">
    <location>
        <begin position="6"/>
        <end position="29"/>
    </location>
</feature>
<dbReference type="AlphaFoldDB" id="A0A6L5X6G0"/>
<name>A0A6L5X6G0_9FIRM</name>
<sequence length="180" mass="19058">MRDKKVLYITQAAVIAALYVVLTVLFAPISFKEVQVRISEMLTVLPFFTPAAVPGLFVGCIIANMLGGAIPLDIVCGSLATLAGACGTWMIGKAARKKTADGSRVTALTRTAATLPPVIANIIVVPLVLYYGYGVNLPIPLQMVTVGIGEVVSCSLLGSILMTVLEKYRSQIFRTANIEG</sequence>
<keyword evidence="1" id="KW-1133">Transmembrane helix</keyword>
<reference evidence="2 3" key="1">
    <citation type="submission" date="2019-08" db="EMBL/GenBank/DDBJ databases">
        <title>In-depth cultivation of the pig gut microbiome towards novel bacterial diversity and tailored functional studies.</title>
        <authorList>
            <person name="Wylensek D."/>
            <person name="Hitch T.C.A."/>
            <person name="Clavel T."/>
        </authorList>
    </citation>
    <scope>NUCLEOTIDE SEQUENCE [LARGE SCALE GENOMIC DNA]</scope>
    <source>
        <strain evidence="2 3">Oil+RF-744-WCA-WT-11</strain>
    </source>
</reference>
<keyword evidence="1" id="KW-0472">Membrane</keyword>